<name>A0ABU7L6Z7_9NOCA</name>
<reference evidence="2 3" key="1">
    <citation type="submission" date="2023-07" db="EMBL/GenBank/DDBJ databases">
        <authorList>
            <person name="Girao M."/>
            <person name="Carvalho M.F."/>
        </authorList>
    </citation>
    <scope>NUCLEOTIDE SEQUENCE [LARGE SCALE GENOMIC DNA]</scope>
    <source>
        <strain evidence="2 3">YIM65754</strain>
    </source>
</reference>
<dbReference type="GO" id="GO:0008233">
    <property type="term" value="F:peptidase activity"/>
    <property type="evidence" value="ECO:0007669"/>
    <property type="project" value="UniProtKB-KW"/>
</dbReference>
<dbReference type="InterPro" id="IPR018728">
    <property type="entry name" value="DUF2268"/>
</dbReference>
<dbReference type="Proteomes" id="UP001336020">
    <property type="component" value="Unassembled WGS sequence"/>
</dbReference>
<comment type="caution">
    <text evidence="2">The sequence shown here is derived from an EMBL/GenBank/DDBJ whole genome shotgun (WGS) entry which is preliminary data.</text>
</comment>
<dbReference type="RefSeq" id="WP_330132572.1">
    <property type="nucleotide sequence ID" value="NZ_JAUTXY010000002.1"/>
</dbReference>
<evidence type="ECO:0000259" key="1">
    <source>
        <dbReference type="Pfam" id="PF10026"/>
    </source>
</evidence>
<evidence type="ECO:0000313" key="3">
    <source>
        <dbReference type="Proteomes" id="UP001336020"/>
    </source>
</evidence>
<evidence type="ECO:0000313" key="2">
    <source>
        <dbReference type="EMBL" id="MEE2057326.1"/>
    </source>
</evidence>
<dbReference type="GO" id="GO:0006508">
    <property type="term" value="P:proteolysis"/>
    <property type="evidence" value="ECO:0007669"/>
    <property type="project" value="UniProtKB-KW"/>
</dbReference>
<sequence>MTITVLDTATEMNAVLTADEPARPDLVRVLLSPMEGMFRYLPGDVDLFAMHTMSMGFPIDRCVDETRRALGRLVAADAWNRIERALVDAVAVQTLATPDLQVPDISFLLVLGDPDDDYFMSSARGLSGNGSATGYISLTLWPTDENLARLEASAVHELNHNLRYAPGGVVWDPTSVVVGEHIVSEGLADAFARQLYGDSLGYTPFGVPHLDDDAAFEKIVSALNVSGMENFAAWVIGDDAAARFGAEPVGVPMGAGYAVGNRLVDRYLIETGKRAADALHVPSAEIIKGALGSRR</sequence>
<gene>
    <name evidence="2" type="ORF">Q7514_07270</name>
</gene>
<proteinExistence type="predicted"/>
<dbReference type="Pfam" id="PF10026">
    <property type="entry name" value="DUF2268"/>
    <property type="match status" value="1"/>
</dbReference>
<keyword evidence="2" id="KW-0378">Hydrolase</keyword>
<organism evidence="2 3">
    <name type="scientific">Rhodococcus artemisiae</name>
    <dbReference type="NCBI Taxonomy" id="714159"/>
    <lineage>
        <taxon>Bacteria</taxon>
        <taxon>Bacillati</taxon>
        <taxon>Actinomycetota</taxon>
        <taxon>Actinomycetes</taxon>
        <taxon>Mycobacteriales</taxon>
        <taxon>Nocardiaceae</taxon>
        <taxon>Rhodococcus</taxon>
    </lineage>
</organism>
<protein>
    <submittedName>
        <fullName evidence="2">DUF2268 domain-containing putative Zn-dependent protease</fullName>
    </submittedName>
</protein>
<dbReference type="EMBL" id="JAUTXY010000002">
    <property type="protein sequence ID" value="MEE2057326.1"/>
    <property type="molecule type" value="Genomic_DNA"/>
</dbReference>
<keyword evidence="3" id="KW-1185">Reference proteome</keyword>
<accession>A0ABU7L6Z7</accession>
<feature type="domain" description="DUF2268" evidence="1">
    <location>
        <begin position="92"/>
        <end position="288"/>
    </location>
</feature>
<keyword evidence="2" id="KW-0645">Protease</keyword>